<evidence type="ECO:0000256" key="5">
    <source>
        <dbReference type="ARBA" id="ARBA00022989"/>
    </source>
</evidence>
<keyword evidence="8" id="KW-0653">Protein transport</keyword>
<protein>
    <recommendedName>
        <fullName evidence="8">Mitochondrial import inner membrane translocase subunit TIM22</fullName>
    </recommendedName>
</protein>
<keyword evidence="3" id="KW-0812">Transmembrane</keyword>
<evidence type="ECO:0000256" key="1">
    <source>
        <dbReference type="ARBA" id="ARBA00004448"/>
    </source>
</evidence>
<keyword evidence="10" id="KW-1185">Reference proteome</keyword>
<gene>
    <name evidence="9" type="ORF">PGLA1383_LOCUS42662</name>
</gene>
<keyword evidence="8" id="KW-0813">Transport</keyword>
<dbReference type="OrthoDB" id="75343at2759"/>
<evidence type="ECO:0000256" key="7">
    <source>
        <dbReference type="ARBA" id="ARBA00023136"/>
    </source>
</evidence>
<reference evidence="9" key="1">
    <citation type="submission" date="2021-02" db="EMBL/GenBank/DDBJ databases">
        <authorList>
            <person name="Dougan E. K."/>
            <person name="Rhodes N."/>
            <person name="Thang M."/>
            <person name="Chan C."/>
        </authorList>
    </citation>
    <scope>NUCLEOTIDE SEQUENCE</scope>
</reference>
<comment type="similarity">
    <text evidence="2 8">Belongs to the Tim17/Tim22/Tim23 family.</text>
</comment>
<dbReference type="PANTHER" id="PTHR14110:SF0">
    <property type="entry name" value="MITOCHONDRIAL IMPORT INNER MEMBRANE TRANSLOCASE SUBUNIT TIM22"/>
    <property type="match status" value="1"/>
</dbReference>
<comment type="subcellular location">
    <subcellularLocation>
        <location evidence="1 8">Mitochondrion inner membrane</location>
        <topology evidence="1 8">Multi-pass membrane protein</topology>
    </subcellularLocation>
</comment>
<keyword evidence="8" id="KW-0811">Translocation</keyword>
<keyword evidence="5" id="KW-1133">Transmembrane helix</keyword>
<dbReference type="GO" id="GO:0008320">
    <property type="term" value="F:protein transmembrane transporter activity"/>
    <property type="evidence" value="ECO:0007669"/>
    <property type="project" value="UniProtKB-UniRule"/>
</dbReference>
<organism evidence="9 10">
    <name type="scientific">Polarella glacialis</name>
    <name type="common">Dinoflagellate</name>
    <dbReference type="NCBI Taxonomy" id="89957"/>
    <lineage>
        <taxon>Eukaryota</taxon>
        <taxon>Sar</taxon>
        <taxon>Alveolata</taxon>
        <taxon>Dinophyceae</taxon>
        <taxon>Suessiales</taxon>
        <taxon>Suessiaceae</taxon>
        <taxon>Polarella</taxon>
    </lineage>
</organism>
<evidence type="ECO:0000256" key="2">
    <source>
        <dbReference type="ARBA" id="ARBA00008444"/>
    </source>
</evidence>
<dbReference type="GO" id="GO:0042721">
    <property type="term" value="C:TIM22 mitochondrial import inner membrane insertion complex"/>
    <property type="evidence" value="ECO:0007669"/>
    <property type="project" value="UniProtKB-UniRule"/>
</dbReference>
<comment type="subunit">
    <text evidence="8">Component of the TIM22 complex.</text>
</comment>
<accession>A0A813GHL2</accession>
<evidence type="ECO:0000256" key="4">
    <source>
        <dbReference type="ARBA" id="ARBA00022792"/>
    </source>
</evidence>
<comment type="caution">
    <text evidence="9">The sequence shown here is derived from an EMBL/GenBank/DDBJ whole genome shotgun (WGS) entry which is preliminary data.</text>
</comment>
<sequence length="171" mass="18541">DLLEDGPNPYMKERYRLLTYGQRPTAEDLEMMRQMSLEPQRIVDGCTGRAMLGGVGGAVMGLLMGGFFHTMQPMNHIDTSLGTWEQIKQSYKGFGQACSRMSRNFAKVGVVYAGVECFLERERASKDIQNAMYAGCVTGGILGFQAGPSGMAFGCAGFAAFSGVIELVMGH</sequence>
<comment type="function">
    <text evidence="8">Essential core component of the TIM22 complex, a complex that mediates the import and insertion of multi-pass transmembrane proteins into the mitochondrial inner membrane. In the TIM22 complex, it constitutes the voltage-activated and signal-gated channel. Forms a twin-pore translocase that uses the membrane potential as external driving force in 2 voltage-dependent steps.</text>
</comment>
<evidence type="ECO:0000256" key="6">
    <source>
        <dbReference type="ARBA" id="ARBA00023128"/>
    </source>
</evidence>
<dbReference type="InterPro" id="IPR039175">
    <property type="entry name" value="TIM22"/>
</dbReference>
<evidence type="ECO:0000256" key="3">
    <source>
        <dbReference type="ARBA" id="ARBA00022692"/>
    </source>
</evidence>
<proteinExistence type="inferred from homology"/>
<dbReference type="EMBL" id="CAJNNV010028769">
    <property type="protein sequence ID" value="CAE8625680.1"/>
    <property type="molecule type" value="Genomic_DNA"/>
</dbReference>
<dbReference type="Proteomes" id="UP000654075">
    <property type="component" value="Unassembled WGS sequence"/>
</dbReference>
<dbReference type="OMA" id="VNPNMAD"/>
<dbReference type="GO" id="GO:0030943">
    <property type="term" value="F:mitochondrion targeting sequence binding"/>
    <property type="evidence" value="ECO:0007669"/>
    <property type="project" value="TreeGrafter"/>
</dbReference>
<keyword evidence="7" id="KW-0472">Membrane</keyword>
<dbReference type="GO" id="GO:0045039">
    <property type="term" value="P:protein insertion into mitochondrial inner membrane"/>
    <property type="evidence" value="ECO:0007669"/>
    <property type="project" value="UniProtKB-UniRule"/>
</dbReference>
<keyword evidence="6 8" id="KW-0496">Mitochondrion</keyword>
<keyword evidence="4 8" id="KW-0999">Mitochondrion inner membrane</keyword>
<dbReference type="PANTHER" id="PTHR14110">
    <property type="entry name" value="MITOCHONDRIAL IMPORT INNER MEMBRANE TRANSLOCASE SUBUNIT TIM22"/>
    <property type="match status" value="1"/>
</dbReference>
<name>A0A813GHL2_POLGL</name>
<dbReference type="Pfam" id="PF02466">
    <property type="entry name" value="Tim17"/>
    <property type="match status" value="1"/>
</dbReference>
<dbReference type="AlphaFoldDB" id="A0A813GHL2"/>
<evidence type="ECO:0000256" key="8">
    <source>
        <dbReference type="RuleBase" id="RU367038"/>
    </source>
</evidence>
<evidence type="ECO:0000313" key="10">
    <source>
        <dbReference type="Proteomes" id="UP000654075"/>
    </source>
</evidence>
<feature type="non-terminal residue" evidence="9">
    <location>
        <position position="1"/>
    </location>
</feature>
<evidence type="ECO:0000313" key="9">
    <source>
        <dbReference type="EMBL" id="CAE8625680.1"/>
    </source>
</evidence>